<organism evidence="20 21">
    <name type="scientific">Tetrabaena socialis</name>
    <dbReference type="NCBI Taxonomy" id="47790"/>
    <lineage>
        <taxon>Eukaryota</taxon>
        <taxon>Viridiplantae</taxon>
        <taxon>Chlorophyta</taxon>
        <taxon>core chlorophytes</taxon>
        <taxon>Chlorophyceae</taxon>
        <taxon>CS clade</taxon>
        <taxon>Chlamydomonadales</taxon>
        <taxon>Tetrabaenaceae</taxon>
        <taxon>Tetrabaena</taxon>
    </lineage>
</organism>
<keyword evidence="5" id="KW-0808">Transferase</keyword>
<evidence type="ECO:0000256" key="15">
    <source>
        <dbReference type="ARBA" id="ARBA00039024"/>
    </source>
</evidence>
<proteinExistence type="inferred from homology"/>
<evidence type="ECO:0000256" key="10">
    <source>
        <dbReference type="ARBA" id="ARBA00022833"/>
    </source>
</evidence>
<evidence type="ECO:0000256" key="3">
    <source>
        <dbReference type="ARBA" id="ARBA00022528"/>
    </source>
</evidence>
<dbReference type="Gene3D" id="6.10.140.2220">
    <property type="match status" value="1"/>
</dbReference>
<keyword evidence="4" id="KW-0934">Plastid</keyword>
<dbReference type="PROSITE" id="PS50865">
    <property type="entry name" value="ZF_MYND_2"/>
    <property type="match status" value="1"/>
</dbReference>
<keyword evidence="21" id="KW-1185">Reference proteome</keyword>
<keyword evidence="6" id="KW-0812">Transmembrane</keyword>
<sequence length="977" mass="100965">MHKSRRDPPGRGSREVPGRSAFRRLPALVDRLLASQAAGQPRAQSDAELLDELRDLLARIKQSLNQFEATSSEARAAAGALWEDGAASSALLRLLAAAVRWQPAAVATATASAGDSGSGASSSSSSSGSGSGGGGGGSRGGGGGGSGGASSGGGGGSSCSGGSSAGDGGSGGGGGRARSTRGVSQAHAGVAQAACDFLSSVLDVLVRQPNVSSAAAHVIKKLLSMQTLHCLARQSAAAAASAQPLSAPQVDCGICFTCLLHNITLLLARGSRTDAAQHASMCWALAEALRDSSVLEHMARLVMRLLLRQVLANSSASAPNAAASMPPLLLSTYRHVSDICATMQEQGHGPACREALGEVLLGPCSRYLVLSHGLTALCTADGGPAYGMPNAVRQAVEVSWDLVANNVGGWLQLKPSLPHALISACCVVPLTPPLGPRAAVLLLLRLARLAVASGNVWDAAAQLLGQPLLPPHEHEMRVLVGSEDVHSVAHDSLEYAWRLLCERPAADPPAWAAEAGAECWRLVAAALGRNVLHWASPGRLRLVGEWLRAPRLEMLQPDERLPPAPPPRLAAALAGGLLPSLERLLRRAGEEPDGQESMVVRGMLGAAQPGNLWAHLLAYGEPRQAAALVATLGKLLRRACLVQDGTEEAIRDHYFLFRVCLDVLKLQLTATTGPSHAAENQLGRLLGVTTCDWLPALSRQALQLIAYQAASGINSGSKSLAARLSPLLLWPQLLAYRFQGAGGTGAAAGPVAETAAAAAAAAASNADCDAGGWLLLLEDMRVVELLGGLLRLSKPWLTEADASPFRTMLAGCCYGVAAACPDAVLRAAGSYAWPPELVRALPGGVRERYFSVHAECADALAAMLEGGGAGGGGSGSEEQRCARERLLAAVARRQHQAELGILAAALVPPAETCSLLRTCSYRGCTRLAGDSEAEAQLQACGRCDAAWYCCRECQLAHWRDGGHREVCSRGASARSAG</sequence>
<evidence type="ECO:0000259" key="19">
    <source>
        <dbReference type="PROSITE" id="PS50865"/>
    </source>
</evidence>
<evidence type="ECO:0000313" key="20">
    <source>
        <dbReference type="EMBL" id="PNH08886.1"/>
    </source>
</evidence>
<gene>
    <name evidence="20" type="ORF">TSOC_004545</name>
</gene>
<name>A0A2J8A8M1_9CHLO</name>
<comment type="catalytic activity">
    <reaction evidence="16">
        <text>phytol + CTP = phytyl phosphate + CDP + H(+)</text>
        <dbReference type="Rhea" id="RHEA:38055"/>
        <dbReference type="ChEBI" id="CHEBI:15378"/>
        <dbReference type="ChEBI" id="CHEBI:17327"/>
        <dbReference type="ChEBI" id="CHEBI:37563"/>
        <dbReference type="ChEBI" id="CHEBI:58069"/>
        <dbReference type="ChEBI" id="CHEBI:75483"/>
        <dbReference type="EC" id="2.7.1.182"/>
    </reaction>
</comment>
<dbReference type="Pfam" id="PF01753">
    <property type="entry name" value="zf-MYND"/>
    <property type="match status" value="1"/>
</dbReference>
<evidence type="ECO:0000256" key="7">
    <source>
        <dbReference type="ARBA" id="ARBA00022723"/>
    </source>
</evidence>
<evidence type="ECO:0000256" key="17">
    <source>
        <dbReference type="PROSITE-ProRule" id="PRU00134"/>
    </source>
</evidence>
<evidence type="ECO:0000313" key="21">
    <source>
        <dbReference type="Proteomes" id="UP000236333"/>
    </source>
</evidence>
<evidence type="ECO:0000256" key="2">
    <source>
        <dbReference type="ARBA" id="ARBA00010794"/>
    </source>
</evidence>
<comment type="similarity">
    <text evidence="2">Belongs to the polyprenol kinase family.</text>
</comment>
<dbReference type="GO" id="GO:0008270">
    <property type="term" value="F:zinc ion binding"/>
    <property type="evidence" value="ECO:0007669"/>
    <property type="project" value="UniProtKB-KW"/>
</dbReference>
<feature type="compositionally biased region" description="Low complexity" evidence="18">
    <location>
        <begin position="111"/>
        <end position="128"/>
    </location>
</feature>
<dbReference type="PANTHER" id="PTHR32523:SF8">
    <property type="entry name" value="DOLICHOL KINASE"/>
    <property type="match status" value="1"/>
</dbReference>
<evidence type="ECO:0000256" key="11">
    <source>
        <dbReference type="ARBA" id="ARBA00022946"/>
    </source>
</evidence>
<feature type="region of interest" description="Disordered" evidence="18">
    <location>
        <begin position="1"/>
        <end position="20"/>
    </location>
</feature>
<dbReference type="InterPro" id="IPR039606">
    <property type="entry name" value="Phytol/farnesol_kinase"/>
</dbReference>
<protein>
    <recommendedName>
        <fullName evidence="15">phytol kinase</fullName>
        <ecNumber evidence="15">2.7.1.182</ecNumber>
    </recommendedName>
</protein>
<evidence type="ECO:0000256" key="5">
    <source>
        <dbReference type="ARBA" id="ARBA00022679"/>
    </source>
</evidence>
<reference evidence="20 21" key="1">
    <citation type="journal article" date="2017" name="Mol. Biol. Evol.">
        <title>The 4-celled Tetrabaena socialis nuclear genome reveals the essential components for genetic control of cell number at the origin of multicellularity in the volvocine lineage.</title>
        <authorList>
            <person name="Featherston J."/>
            <person name="Arakaki Y."/>
            <person name="Hanschen E.R."/>
            <person name="Ferris P.J."/>
            <person name="Michod R.E."/>
            <person name="Olson B.J.S.C."/>
            <person name="Nozaki H."/>
            <person name="Durand P.M."/>
        </authorList>
    </citation>
    <scope>NUCLEOTIDE SEQUENCE [LARGE SCALE GENOMIC DNA]</scope>
    <source>
        <strain evidence="20 21">NIES-571</strain>
    </source>
</reference>
<accession>A0A2J8A8M1</accession>
<evidence type="ECO:0000256" key="4">
    <source>
        <dbReference type="ARBA" id="ARBA00022640"/>
    </source>
</evidence>
<dbReference type="GO" id="GO:0016020">
    <property type="term" value="C:membrane"/>
    <property type="evidence" value="ECO:0007669"/>
    <property type="project" value="UniProtKB-SubCell"/>
</dbReference>
<evidence type="ECO:0000256" key="6">
    <source>
        <dbReference type="ARBA" id="ARBA00022692"/>
    </source>
</evidence>
<keyword evidence="3" id="KW-0150">Chloroplast</keyword>
<keyword evidence="10" id="KW-0862">Zinc</keyword>
<evidence type="ECO:0000256" key="12">
    <source>
        <dbReference type="ARBA" id="ARBA00022989"/>
    </source>
</evidence>
<evidence type="ECO:0000256" key="1">
    <source>
        <dbReference type="ARBA" id="ARBA00004508"/>
    </source>
</evidence>
<feature type="compositionally biased region" description="Gly residues" evidence="18">
    <location>
        <begin position="129"/>
        <end position="176"/>
    </location>
</feature>
<feature type="domain" description="MYND-type" evidence="19">
    <location>
        <begin position="921"/>
        <end position="967"/>
    </location>
</feature>
<dbReference type="PANTHER" id="PTHR32523">
    <property type="entry name" value="PHYTOL KINASE 1, CHLOROPLASTIC"/>
    <property type="match status" value="1"/>
</dbReference>
<dbReference type="EC" id="2.7.1.182" evidence="15"/>
<dbReference type="GO" id="GO:0009507">
    <property type="term" value="C:chloroplast"/>
    <property type="evidence" value="ECO:0007669"/>
    <property type="project" value="UniProtKB-SubCell"/>
</dbReference>
<keyword evidence="9" id="KW-0418">Kinase</keyword>
<comment type="caution">
    <text evidence="20">The sequence shown here is derived from an EMBL/GenBank/DDBJ whole genome shotgun (WGS) entry which is preliminary data.</text>
</comment>
<evidence type="ECO:0000256" key="14">
    <source>
        <dbReference type="ARBA" id="ARBA00024015"/>
    </source>
</evidence>
<feature type="compositionally biased region" description="Basic and acidic residues" evidence="18">
    <location>
        <begin position="1"/>
        <end position="17"/>
    </location>
</feature>
<evidence type="ECO:0000256" key="13">
    <source>
        <dbReference type="ARBA" id="ARBA00023136"/>
    </source>
</evidence>
<dbReference type="SUPFAM" id="SSF144232">
    <property type="entry name" value="HIT/MYND zinc finger-like"/>
    <property type="match status" value="1"/>
</dbReference>
<dbReference type="AlphaFoldDB" id="A0A2J8A8M1"/>
<evidence type="ECO:0000256" key="18">
    <source>
        <dbReference type="SAM" id="MobiDB-lite"/>
    </source>
</evidence>
<comment type="pathway">
    <text evidence="14">Cofactor biosynthesis; tocopherol biosynthesis.</text>
</comment>
<evidence type="ECO:0000256" key="9">
    <source>
        <dbReference type="ARBA" id="ARBA00022777"/>
    </source>
</evidence>
<dbReference type="InterPro" id="IPR002893">
    <property type="entry name" value="Znf_MYND"/>
</dbReference>
<comment type="subcellular location">
    <subcellularLocation>
        <location evidence="1">Plastid</location>
        <location evidence="1">Chloroplast membrane</location>
        <topology evidence="1">Multi-pass membrane protein</topology>
    </subcellularLocation>
</comment>
<keyword evidence="8 17" id="KW-0863">Zinc-finger</keyword>
<dbReference type="OrthoDB" id="550206at2759"/>
<dbReference type="Proteomes" id="UP000236333">
    <property type="component" value="Unassembled WGS sequence"/>
</dbReference>
<keyword evidence="11" id="KW-0809">Transit peptide</keyword>
<keyword evidence="12" id="KW-1133">Transmembrane helix</keyword>
<evidence type="ECO:0000256" key="16">
    <source>
        <dbReference type="ARBA" id="ARBA00048889"/>
    </source>
</evidence>
<dbReference type="GO" id="GO:0010276">
    <property type="term" value="F:phytol kinase activity"/>
    <property type="evidence" value="ECO:0007669"/>
    <property type="project" value="UniProtKB-EC"/>
</dbReference>
<feature type="region of interest" description="Disordered" evidence="18">
    <location>
        <begin position="111"/>
        <end position="183"/>
    </location>
</feature>
<dbReference type="EMBL" id="PGGS01000112">
    <property type="protein sequence ID" value="PNH08886.1"/>
    <property type="molecule type" value="Genomic_DNA"/>
</dbReference>
<evidence type="ECO:0000256" key="8">
    <source>
        <dbReference type="ARBA" id="ARBA00022771"/>
    </source>
</evidence>
<keyword evidence="13" id="KW-0472">Membrane</keyword>
<keyword evidence="7" id="KW-0479">Metal-binding</keyword>